<feature type="chain" id="PRO_5011000651" description="DUF2268 domain-containing protein" evidence="1">
    <location>
        <begin position="41"/>
        <end position="331"/>
    </location>
</feature>
<evidence type="ECO:0008006" key="4">
    <source>
        <dbReference type="Google" id="ProtNLM"/>
    </source>
</evidence>
<evidence type="ECO:0000313" key="2">
    <source>
        <dbReference type="EMBL" id="OUJ06310.1"/>
    </source>
</evidence>
<evidence type="ECO:0000313" key="3">
    <source>
        <dbReference type="Proteomes" id="UP000242683"/>
    </source>
</evidence>
<feature type="signal peptide" evidence="1">
    <location>
        <begin position="1"/>
        <end position="40"/>
    </location>
</feature>
<evidence type="ECO:0000256" key="1">
    <source>
        <dbReference type="SAM" id="SignalP"/>
    </source>
</evidence>
<proteinExistence type="predicted"/>
<keyword evidence="1" id="KW-0732">Signal</keyword>
<protein>
    <recommendedName>
        <fullName evidence="4">DUF2268 domain-containing protein</fullName>
    </recommendedName>
</protein>
<dbReference type="Proteomes" id="UP000242683">
    <property type="component" value="Unassembled WGS sequence"/>
</dbReference>
<name>A0A1Y3G9B1_9PROT</name>
<gene>
    <name evidence="2" type="ORF">HK23_02410</name>
</gene>
<dbReference type="AlphaFoldDB" id="A0A1Y3G9B1"/>
<dbReference type="EMBL" id="JOPG01000012">
    <property type="protein sequence ID" value="OUJ06310.1"/>
    <property type="molecule type" value="Genomic_DNA"/>
</dbReference>
<comment type="caution">
    <text evidence="2">The sequence shown here is derived from an EMBL/GenBank/DDBJ whole genome shotgun (WGS) entry which is preliminary data.</text>
</comment>
<sequence length="331" mass="36298">MVVLVTIPATWIRKITMNYLLKRRTMLAGIAGLAATPALAEKLTIMPATVTGDGVTLSIRDYSRRFLDFYEAAKSLTPDARYAVWQDRYGFAAVPPGPQGEAVARKLLDEAWPRYASALPTIRAGAAGMMPAPLDTAIRIADVLRAPRPLKFDIIAYVGGFEENAFTVGTADGPLVCLPIEMAPDRRAMVMPHEMTHAVHMTLAKLPSSYERPLGRVVFEEGLAMRAVQALKPGLADFEYVGQRPWFDAALPLRKEILTAIASQLDASDGPTLFRFTMGQGATGREREAYLAGWLMTGELLRQGRTLPELARIPADRIVSLTRKTILSMLT</sequence>
<organism evidence="2 3">
    <name type="scientific">Acetobacter malorum</name>
    <dbReference type="NCBI Taxonomy" id="178901"/>
    <lineage>
        <taxon>Bacteria</taxon>
        <taxon>Pseudomonadati</taxon>
        <taxon>Pseudomonadota</taxon>
        <taxon>Alphaproteobacteria</taxon>
        <taxon>Acetobacterales</taxon>
        <taxon>Acetobacteraceae</taxon>
        <taxon>Acetobacter</taxon>
    </lineage>
</organism>
<accession>A0A1Y3G9B1</accession>
<reference evidence="3" key="1">
    <citation type="submission" date="2014-06" db="EMBL/GenBank/DDBJ databases">
        <authorList>
            <person name="Winans N.J."/>
            <person name="Newell P.D."/>
            <person name="Douglas A.E."/>
        </authorList>
    </citation>
    <scope>NUCLEOTIDE SEQUENCE [LARGE SCALE GENOMIC DNA]</scope>
    <source>
        <strain evidence="3">DsW_057</strain>
    </source>
</reference>